<protein>
    <submittedName>
        <fullName evidence="1">Uncharacterized protein</fullName>
    </submittedName>
</protein>
<proteinExistence type="predicted"/>
<dbReference type="AlphaFoldDB" id="A0A024FVU4"/>
<evidence type="ECO:0000313" key="1">
    <source>
        <dbReference type="EMBL" id="CCI11293.1"/>
    </source>
</evidence>
<accession>A0A024FVU4</accession>
<comment type="caution">
    <text evidence="1">The sequence shown here is derived from an EMBL/GenBank/DDBJ whole genome shotgun (WGS) entry which is preliminary data.</text>
</comment>
<evidence type="ECO:0000313" key="2">
    <source>
        <dbReference type="Proteomes" id="UP000053237"/>
    </source>
</evidence>
<dbReference type="InParanoid" id="A0A024FVU4"/>
<sequence>MGRRSGKHIQNTNANQKYVYSRIHPSQSLKASLMPFCPLLNARFKTRETFRWSQECIFFKNMQLLEILLPSTLNASLINVQSNKLLVEPDTVQNEKTVGKQESERLKKEPFIRKKI</sequence>
<gene>
    <name evidence="1" type="ORF">BN9_127000</name>
</gene>
<dbReference type="Proteomes" id="UP000053237">
    <property type="component" value="Unassembled WGS sequence"/>
</dbReference>
<organism evidence="1 2">
    <name type="scientific">Albugo candida</name>
    <dbReference type="NCBI Taxonomy" id="65357"/>
    <lineage>
        <taxon>Eukaryota</taxon>
        <taxon>Sar</taxon>
        <taxon>Stramenopiles</taxon>
        <taxon>Oomycota</taxon>
        <taxon>Peronosporomycetes</taxon>
        <taxon>Albuginales</taxon>
        <taxon>Albuginaceae</taxon>
        <taxon>Albugo</taxon>
    </lineage>
</organism>
<reference evidence="1 2" key="1">
    <citation type="submission" date="2012-05" db="EMBL/GenBank/DDBJ databases">
        <title>Recombination and specialization in a pathogen metapopulation.</title>
        <authorList>
            <person name="Gardiner A."/>
            <person name="Kemen E."/>
            <person name="Schultz-Larsen T."/>
            <person name="MacLean D."/>
            <person name="Van Oosterhout C."/>
            <person name="Jones J.D.G."/>
        </authorList>
    </citation>
    <scope>NUCLEOTIDE SEQUENCE [LARGE SCALE GENOMIC DNA]</scope>
    <source>
        <strain evidence="1 2">Ac Nc2</strain>
    </source>
</reference>
<name>A0A024FVU4_9STRA</name>
<dbReference type="EMBL" id="CAIX01000908">
    <property type="protein sequence ID" value="CCI11293.1"/>
    <property type="molecule type" value="Genomic_DNA"/>
</dbReference>
<keyword evidence="2" id="KW-1185">Reference proteome</keyword>